<dbReference type="Proteomes" id="UP000694872">
    <property type="component" value="Unplaced"/>
</dbReference>
<dbReference type="GO" id="GO:0097250">
    <property type="term" value="P:mitochondrial respirasome assembly"/>
    <property type="evidence" value="ECO:0007669"/>
    <property type="project" value="TreeGrafter"/>
</dbReference>
<evidence type="ECO:0000256" key="4">
    <source>
        <dbReference type="ARBA" id="ARBA00023128"/>
    </source>
</evidence>
<accession>A0AAJ6ZER1</accession>
<dbReference type="PANTHER" id="PTHR10510">
    <property type="entry name" value="CYTOCHROME C OXIDASE POLYPEPTIDE 7A"/>
    <property type="match status" value="1"/>
</dbReference>
<dbReference type="RefSeq" id="XP_013170924.1">
    <property type="nucleotide sequence ID" value="XM_013315470.1"/>
</dbReference>
<evidence type="ECO:0000256" key="5">
    <source>
        <dbReference type="ARBA" id="ARBA00023136"/>
    </source>
</evidence>
<proteinExistence type="inferred from homology"/>
<dbReference type="SUPFAM" id="SSF81419">
    <property type="entry name" value="Mitochondrial cytochrome c oxidase subunit VIIa"/>
    <property type="match status" value="1"/>
</dbReference>
<feature type="transmembrane region" description="Helical" evidence="6">
    <location>
        <begin position="54"/>
        <end position="75"/>
    </location>
</feature>
<keyword evidence="6" id="KW-0812">Transmembrane</keyword>
<evidence type="ECO:0000256" key="3">
    <source>
        <dbReference type="ARBA" id="ARBA00022792"/>
    </source>
</evidence>
<dbReference type="KEGG" id="pxu:106120204"/>
<name>A0AAJ6ZER1_PAPXU</name>
<reference evidence="7" key="1">
    <citation type="submission" date="2025-08" db="UniProtKB">
        <authorList>
            <consortium name="RefSeq"/>
        </authorList>
    </citation>
    <scope>IDENTIFICATION</scope>
</reference>
<gene>
    <name evidence="7" type="primary">LOC106120204</name>
</gene>
<dbReference type="InterPro" id="IPR036539">
    <property type="entry name" value="Cyt_c_oxidase_su7a_sf"/>
</dbReference>
<keyword evidence="6" id="KW-1133">Transmembrane helix</keyword>
<comment type="similarity">
    <text evidence="2">Belongs to the cytochrome c oxidase VIIa family.</text>
</comment>
<dbReference type="GeneID" id="106120204"/>
<keyword evidence="5 6" id="KW-0472">Membrane</keyword>
<dbReference type="GO" id="GO:0045277">
    <property type="term" value="C:respiratory chain complex IV"/>
    <property type="evidence" value="ECO:0007669"/>
    <property type="project" value="InterPro"/>
</dbReference>
<sequence>MAFLNKNLVFATRFISTSRINNCQTLVKKKTLQAKFQVDDGKPVWLKGGLYDRFLYTTTVTLCCIGLLMNFIVIFNQAKPSSWKNPVC</sequence>
<keyword evidence="4" id="KW-0496">Mitochondrion</keyword>
<dbReference type="PANTHER" id="PTHR10510:SF11">
    <property type="entry name" value="CYTOCHROME C OXIDASE SUBUNIT 7A, MITOCHONDRIAL"/>
    <property type="match status" value="1"/>
</dbReference>
<evidence type="ECO:0000313" key="7">
    <source>
        <dbReference type="RefSeq" id="XP_013170924.1"/>
    </source>
</evidence>
<comment type="subcellular location">
    <subcellularLocation>
        <location evidence="1">Mitochondrion inner membrane</location>
    </subcellularLocation>
</comment>
<evidence type="ECO:0000256" key="1">
    <source>
        <dbReference type="ARBA" id="ARBA00004273"/>
    </source>
</evidence>
<dbReference type="GO" id="GO:0005743">
    <property type="term" value="C:mitochondrial inner membrane"/>
    <property type="evidence" value="ECO:0007669"/>
    <property type="project" value="UniProtKB-SubCell"/>
</dbReference>
<protein>
    <submittedName>
        <fullName evidence="7">Cytochrome c oxidase subunit 7A1, mitochondrial-like</fullName>
    </submittedName>
</protein>
<dbReference type="GO" id="GO:0002082">
    <property type="term" value="P:regulation of oxidative phosphorylation"/>
    <property type="evidence" value="ECO:0007669"/>
    <property type="project" value="TreeGrafter"/>
</dbReference>
<dbReference type="AlphaFoldDB" id="A0AAJ6ZER1"/>
<organism evidence="7">
    <name type="scientific">Papilio xuthus</name>
    <name type="common">Asian swallowtail butterfly</name>
    <dbReference type="NCBI Taxonomy" id="66420"/>
    <lineage>
        <taxon>Eukaryota</taxon>
        <taxon>Metazoa</taxon>
        <taxon>Ecdysozoa</taxon>
        <taxon>Arthropoda</taxon>
        <taxon>Hexapoda</taxon>
        <taxon>Insecta</taxon>
        <taxon>Pterygota</taxon>
        <taxon>Neoptera</taxon>
        <taxon>Endopterygota</taxon>
        <taxon>Lepidoptera</taxon>
        <taxon>Glossata</taxon>
        <taxon>Ditrysia</taxon>
        <taxon>Papilionoidea</taxon>
        <taxon>Papilionidae</taxon>
        <taxon>Papilioninae</taxon>
        <taxon>Papilio</taxon>
    </lineage>
</organism>
<dbReference type="InterPro" id="IPR003177">
    <property type="entry name" value="Cytc_oxidase_su7a_met"/>
</dbReference>
<evidence type="ECO:0000256" key="6">
    <source>
        <dbReference type="SAM" id="Phobius"/>
    </source>
</evidence>
<evidence type="ECO:0000256" key="2">
    <source>
        <dbReference type="ARBA" id="ARBA00009331"/>
    </source>
</evidence>
<dbReference type="GO" id="GO:0006123">
    <property type="term" value="P:mitochondrial electron transport, cytochrome c to oxygen"/>
    <property type="evidence" value="ECO:0007669"/>
    <property type="project" value="InterPro"/>
</dbReference>
<keyword evidence="3" id="KW-0999">Mitochondrion inner membrane</keyword>
<dbReference type="Gene3D" id="4.10.91.10">
    <property type="entry name" value="Cytochrome c oxidase, subunit VIIa"/>
    <property type="match status" value="1"/>
</dbReference>